<comment type="caution">
    <text evidence="2">The sequence shown here is derived from an EMBL/GenBank/DDBJ whole genome shotgun (WGS) entry which is preliminary data.</text>
</comment>
<reference evidence="2 3" key="1">
    <citation type="journal article" date="2022" name="Nat. Plants">
        <title>Genomes of leafy and leafless Platanthera orchids illuminate the evolution of mycoheterotrophy.</title>
        <authorList>
            <person name="Li M.H."/>
            <person name="Liu K.W."/>
            <person name="Li Z."/>
            <person name="Lu H.C."/>
            <person name="Ye Q.L."/>
            <person name="Zhang D."/>
            <person name="Wang J.Y."/>
            <person name="Li Y.F."/>
            <person name="Zhong Z.M."/>
            <person name="Liu X."/>
            <person name="Yu X."/>
            <person name="Liu D.K."/>
            <person name="Tu X.D."/>
            <person name="Liu B."/>
            <person name="Hao Y."/>
            <person name="Liao X.Y."/>
            <person name="Jiang Y.T."/>
            <person name="Sun W.H."/>
            <person name="Chen J."/>
            <person name="Chen Y.Q."/>
            <person name="Ai Y."/>
            <person name="Zhai J.W."/>
            <person name="Wu S.S."/>
            <person name="Zhou Z."/>
            <person name="Hsiao Y.Y."/>
            <person name="Wu W.L."/>
            <person name="Chen Y.Y."/>
            <person name="Lin Y.F."/>
            <person name="Hsu J.L."/>
            <person name="Li C.Y."/>
            <person name="Wang Z.W."/>
            <person name="Zhao X."/>
            <person name="Zhong W.Y."/>
            <person name="Ma X.K."/>
            <person name="Ma L."/>
            <person name="Huang J."/>
            <person name="Chen G.Z."/>
            <person name="Huang M.Z."/>
            <person name="Huang L."/>
            <person name="Peng D.H."/>
            <person name="Luo Y.B."/>
            <person name="Zou S.Q."/>
            <person name="Chen S.P."/>
            <person name="Lan S."/>
            <person name="Tsai W.C."/>
            <person name="Van de Peer Y."/>
            <person name="Liu Z.J."/>
        </authorList>
    </citation>
    <scope>NUCLEOTIDE SEQUENCE [LARGE SCALE GENOMIC DNA]</scope>
    <source>
        <strain evidence="2">Lor287</strain>
    </source>
</reference>
<sequence length="98" mass="10373">MASLSSSPAPISPAYPSVGRLSDSPCFPQYTASLNWRGGSGDGMRERRCMAGGVEFWSSADGGCFSHASLEHYGRSSAIGYEEGSTGKVVRTSWKLSC</sequence>
<feature type="compositionally biased region" description="Low complexity" evidence="1">
    <location>
        <begin position="1"/>
        <end position="17"/>
    </location>
</feature>
<accession>A0AAP0AVM2</accession>
<evidence type="ECO:0000256" key="1">
    <source>
        <dbReference type="SAM" id="MobiDB-lite"/>
    </source>
</evidence>
<protein>
    <submittedName>
        <fullName evidence="2">Uncharacterized protein</fullName>
    </submittedName>
</protein>
<evidence type="ECO:0000313" key="3">
    <source>
        <dbReference type="Proteomes" id="UP001418222"/>
    </source>
</evidence>
<proteinExistence type="predicted"/>
<dbReference type="AlphaFoldDB" id="A0AAP0AVM2"/>
<dbReference type="Proteomes" id="UP001418222">
    <property type="component" value="Unassembled WGS sequence"/>
</dbReference>
<dbReference type="EMBL" id="JBBWWQ010000020">
    <property type="protein sequence ID" value="KAK8916555.1"/>
    <property type="molecule type" value="Genomic_DNA"/>
</dbReference>
<gene>
    <name evidence="2" type="ORF">KSP39_PZI022502</name>
</gene>
<evidence type="ECO:0000313" key="2">
    <source>
        <dbReference type="EMBL" id="KAK8916555.1"/>
    </source>
</evidence>
<name>A0AAP0AVM2_9ASPA</name>
<feature type="region of interest" description="Disordered" evidence="1">
    <location>
        <begin position="1"/>
        <end position="22"/>
    </location>
</feature>
<keyword evidence="3" id="KW-1185">Reference proteome</keyword>
<organism evidence="2 3">
    <name type="scientific">Platanthera zijinensis</name>
    <dbReference type="NCBI Taxonomy" id="2320716"/>
    <lineage>
        <taxon>Eukaryota</taxon>
        <taxon>Viridiplantae</taxon>
        <taxon>Streptophyta</taxon>
        <taxon>Embryophyta</taxon>
        <taxon>Tracheophyta</taxon>
        <taxon>Spermatophyta</taxon>
        <taxon>Magnoliopsida</taxon>
        <taxon>Liliopsida</taxon>
        <taxon>Asparagales</taxon>
        <taxon>Orchidaceae</taxon>
        <taxon>Orchidoideae</taxon>
        <taxon>Orchideae</taxon>
        <taxon>Orchidinae</taxon>
        <taxon>Platanthera</taxon>
    </lineage>
</organism>